<name>A0ABW5QPD4_9HYPH</name>
<dbReference type="Gene3D" id="3.30.750.140">
    <property type="match status" value="1"/>
</dbReference>
<dbReference type="InterPro" id="IPR021136">
    <property type="entry name" value="Flagellar_hook_control-like_C"/>
</dbReference>
<feature type="region of interest" description="Disordered" evidence="1">
    <location>
        <begin position="274"/>
        <end position="296"/>
    </location>
</feature>
<dbReference type="EMBL" id="JBHUNP010000001">
    <property type="protein sequence ID" value="MFD2649592.1"/>
    <property type="molecule type" value="Genomic_DNA"/>
</dbReference>
<comment type="caution">
    <text evidence="3">The sequence shown here is derived from an EMBL/GenBank/DDBJ whole genome shotgun (WGS) entry which is preliminary data.</text>
</comment>
<evidence type="ECO:0000313" key="3">
    <source>
        <dbReference type="EMBL" id="MFD2649592.1"/>
    </source>
</evidence>
<dbReference type="Proteomes" id="UP001597521">
    <property type="component" value="Unassembled WGS sequence"/>
</dbReference>
<keyword evidence="3" id="KW-0969">Cilium</keyword>
<accession>A0ABW5QPD4</accession>
<keyword evidence="3" id="KW-0966">Cell projection</keyword>
<organism evidence="3 4">
    <name type="scientific">Devosia albogilva</name>
    <dbReference type="NCBI Taxonomy" id="429726"/>
    <lineage>
        <taxon>Bacteria</taxon>
        <taxon>Pseudomonadati</taxon>
        <taxon>Pseudomonadota</taxon>
        <taxon>Alphaproteobacteria</taxon>
        <taxon>Hyphomicrobiales</taxon>
        <taxon>Devosiaceae</taxon>
        <taxon>Devosia</taxon>
    </lineage>
</organism>
<keyword evidence="4" id="KW-1185">Reference proteome</keyword>
<keyword evidence="3" id="KW-0282">Flagellum</keyword>
<gene>
    <name evidence="3" type="ORF">ACFSX5_17535</name>
</gene>
<evidence type="ECO:0000259" key="2">
    <source>
        <dbReference type="Pfam" id="PF02120"/>
    </source>
</evidence>
<feature type="domain" description="Flagellar hook-length control protein-like C-terminal" evidence="2">
    <location>
        <begin position="206"/>
        <end position="279"/>
    </location>
</feature>
<reference evidence="4" key="1">
    <citation type="journal article" date="2019" name="Int. J. Syst. Evol. Microbiol.">
        <title>The Global Catalogue of Microorganisms (GCM) 10K type strain sequencing project: providing services to taxonomists for standard genome sequencing and annotation.</title>
        <authorList>
            <consortium name="The Broad Institute Genomics Platform"/>
            <consortium name="The Broad Institute Genome Sequencing Center for Infectious Disease"/>
            <person name="Wu L."/>
            <person name="Ma J."/>
        </authorList>
    </citation>
    <scope>NUCLEOTIDE SEQUENCE [LARGE SCALE GENOMIC DNA]</scope>
    <source>
        <strain evidence="4">CCM 7427</strain>
    </source>
</reference>
<dbReference type="RefSeq" id="WP_386835683.1">
    <property type="nucleotide sequence ID" value="NZ_JBHUNP010000001.1"/>
</dbReference>
<evidence type="ECO:0000256" key="1">
    <source>
        <dbReference type="SAM" id="MobiDB-lite"/>
    </source>
</evidence>
<protein>
    <submittedName>
        <fullName evidence="3">Flagellar hook-length control protein FliK</fullName>
    </submittedName>
</protein>
<sequence>MVQAALPRQGAATALTATLTALVVRTGLPEPVMKAAQQVLSSRMEFGGATTLTGAALKQAVANSGVFSEARLAGATNVPAADGKMALLALRDALGKWLGTSQQPIAAAAPVPPPVRGMTPRARVPDLQPAAAPDPAASIEEIGRQALDRSEAALARLRLHQHAALPDADGRPAPAMTLDLPVMVGSYQALLHLQIRQEAESREGGPAERGWQMRFAINLPAMGEVGAQVSLRAGNVGVMLWATEEATAAALQAEIELLRSGLVAAGLQPGSLLVRHGEPAPPPTSSPSQHLLDALR</sequence>
<dbReference type="InterPro" id="IPR038610">
    <property type="entry name" value="FliK-like_C_sf"/>
</dbReference>
<evidence type="ECO:0000313" key="4">
    <source>
        <dbReference type="Proteomes" id="UP001597521"/>
    </source>
</evidence>
<proteinExistence type="predicted"/>
<dbReference type="Pfam" id="PF02120">
    <property type="entry name" value="Flg_hook"/>
    <property type="match status" value="1"/>
</dbReference>